<dbReference type="AlphaFoldDB" id="A0A6B2L0T3"/>
<evidence type="ECO:0000256" key="1">
    <source>
        <dbReference type="ARBA" id="ARBA00004141"/>
    </source>
</evidence>
<organism evidence="9">
    <name type="scientific">Arcella intermedia</name>
    <dbReference type="NCBI Taxonomy" id="1963864"/>
    <lineage>
        <taxon>Eukaryota</taxon>
        <taxon>Amoebozoa</taxon>
        <taxon>Tubulinea</taxon>
        <taxon>Elardia</taxon>
        <taxon>Arcellinida</taxon>
        <taxon>Sphaerothecina</taxon>
        <taxon>Arcellidae</taxon>
        <taxon>Arcella</taxon>
    </lineage>
</organism>
<evidence type="ECO:0000256" key="4">
    <source>
        <dbReference type="ARBA" id="ARBA00022989"/>
    </source>
</evidence>
<dbReference type="GO" id="GO:0140359">
    <property type="term" value="F:ABC-type transporter activity"/>
    <property type="evidence" value="ECO:0007669"/>
    <property type="project" value="InterPro"/>
</dbReference>
<evidence type="ECO:0000256" key="6">
    <source>
        <dbReference type="SAM" id="Phobius"/>
    </source>
</evidence>
<protein>
    <recommendedName>
        <fullName evidence="10">ABC transporter domain-containing protein</fullName>
    </recommendedName>
</protein>
<feature type="transmembrane region" description="Helical" evidence="6">
    <location>
        <begin position="284"/>
        <end position="305"/>
    </location>
</feature>
<dbReference type="InterPro" id="IPR050352">
    <property type="entry name" value="ABCG_transporters"/>
</dbReference>
<feature type="domain" description="ABC transporter" evidence="7">
    <location>
        <begin position="2"/>
        <end position="56"/>
    </location>
</feature>
<sequence length="555" mass="62066">MRVQQVIREVRLEKVLKTKIGDEFTQGISGGQKRRLSIAIELLNLPSILLLDEPTSGLDANSAHNLVLLLKDLAISHQRTIVTTIHSPRPESFAVFDSILLLGENGTVVYFGPASNAIKYFNNNGFKADSYQSPGDFIIDAVGLNPEVETKDIFDDQMVALDDSEDSNAHLYEEAKLTKPVKSTKVLSSIWNASQEQKELVKDIKKNYLKKNEDEPYKKNTNKIGFWHQTLVLFSRRVSRSGISDQLSLFAQVFSVGIVLAFAFKGQGFEDINIFYRPYKAVMFIVTVTSYAMIVQYLVNVPMFLGERNILRREIENGSSGVGSYILSSLIYEVPISILQVMLLTALGYWLVDLNSEASHVLYYGLVTIIGVAAWQSLVCLASFVTNRIGLVYSICFVFLGLGTLCGGLLIIYHNLPAVFIPFFYSSIPALTYRTLLHNDLQCCYMFLSCTDVDALAVKYVELPPFVAQMDEVCKVNSTTVMNLGGMALQFLDMSNEREAINIAALVGFFLIGRLAAVGIFKIKSYWEYNMKDQTQQDFVGVSKAFLKKKKTGKL</sequence>
<evidence type="ECO:0000259" key="8">
    <source>
        <dbReference type="Pfam" id="PF01061"/>
    </source>
</evidence>
<keyword evidence="2" id="KW-0813">Transport</keyword>
<comment type="subcellular location">
    <subcellularLocation>
        <location evidence="1">Membrane</location>
        <topology evidence="1">Multi-pass membrane protein</topology>
    </subcellularLocation>
</comment>
<dbReference type="Gene3D" id="3.40.50.300">
    <property type="entry name" value="P-loop containing nucleotide triphosphate hydrolases"/>
    <property type="match status" value="1"/>
</dbReference>
<feature type="domain" description="ABC-2 type transporter transmembrane" evidence="8">
    <location>
        <begin position="244"/>
        <end position="434"/>
    </location>
</feature>
<dbReference type="PANTHER" id="PTHR48041">
    <property type="entry name" value="ABC TRANSPORTER G FAMILY MEMBER 28"/>
    <property type="match status" value="1"/>
</dbReference>
<dbReference type="SUPFAM" id="SSF52540">
    <property type="entry name" value="P-loop containing nucleoside triphosphate hydrolases"/>
    <property type="match status" value="1"/>
</dbReference>
<evidence type="ECO:0000259" key="7">
    <source>
        <dbReference type="Pfam" id="PF00005"/>
    </source>
</evidence>
<evidence type="ECO:0000313" key="9">
    <source>
        <dbReference type="EMBL" id="NDV30624.1"/>
    </source>
</evidence>
<dbReference type="Pfam" id="PF01061">
    <property type="entry name" value="ABC2_membrane"/>
    <property type="match status" value="1"/>
</dbReference>
<dbReference type="GO" id="GO:0005524">
    <property type="term" value="F:ATP binding"/>
    <property type="evidence" value="ECO:0007669"/>
    <property type="project" value="InterPro"/>
</dbReference>
<dbReference type="InterPro" id="IPR013525">
    <property type="entry name" value="ABC2_TM"/>
</dbReference>
<evidence type="ECO:0000256" key="5">
    <source>
        <dbReference type="ARBA" id="ARBA00023136"/>
    </source>
</evidence>
<evidence type="ECO:0000256" key="3">
    <source>
        <dbReference type="ARBA" id="ARBA00022692"/>
    </source>
</evidence>
<accession>A0A6B2L0T3</accession>
<dbReference type="PANTHER" id="PTHR48041:SF139">
    <property type="entry name" value="PROTEIN SCARLET"/>
    <property type="match status" value="1"/>
</dbReference>
<feature type="transmembrane region" description="Helical" evidence="6">
    <location>
        <begin position="247"/>
        <end position="264"/>
    </location>
</feature>
<dbReference type="GO" id="GO:0016887">
    <property type="term" value="F:ATP hydrolysis activity"/>
    <property type="evidence" value="ECO:0007669"/>
    <property type="project" value="InterPro"/>
</dbReference>
<dbReference type="InterPro" id="IPR027417">
    <property type="entry name" value="P-loop_NTPase"/>
</dbReference>
<feature type="transmembrane region" description="Helical" evidence="6">
    <location>
        <begin position="391"/>
        <end position="413"/>
    </location>
</feature>
<dbReference type="EMBL" id="GIBP01001655">
    <property type="protein sequence ID" value="NDV30624.1"/>
    <property type="molecule type" value="Transcribed_RNA"/>
</dbReference>
<evidence type="ECO:0000256" key="2">
    <source>
        <dbReference type="ARBA" id="ARBA00022448"/>
    </source>
</evidence>
<reference evidence="9" key="1">
    <citation type="journal article" date="2020" name="J. Eukaryot. Microbiol.">
        <title>De novo Sequencing, Assembly and Annotation of the Transcriptome for the Free-Living Testate Amoeba Arcella intermedia.</title>
        <authorList>
            <person name="Ribeiro G.M."/>
            <person name="Porfirio-Sousa A.L."/>
            <person name="Maurer-Alcala X.X."/>
            <person name="Katz L.A."/>
            <person name="Lahr D.J.G."/>
        </authorList>
    </citation>
    <scope>NUCLEOTIDE SEQUENCE</scope>
</reference>
<dbReference type="Pfam" id="PF00005">
    <property type="entry name" value="ABC_tran"/>
    <property type="match status" value="1"/>
</dbReference>
<keyword evidence="4 6" id="KW-1133">Transmembrane helix</keyword>
<proteinExistence type="predicted"/>
<feature type="transmembrane region" description="Helical" evidence="6">
    <location>
        <begin position="362"/>
        <end position="384"/>
    </location>
</feature>
<keyword evidence="3 6" id="KW-0812">Transmembrane</keyword>
<keyword evidence="5 6" id="KW-0472">Membrane</keyword>
<name>A0A6B2L0T3_9EUKA</name>
<dbReference type="InterPro" id="IPR003439">
    <property type="entry name" value="ABC_transporter-like_ATP-bd"/>
</dbReference>
<evidence type="ECO:0008006" key="10">
    <source>
        <dbReference type="Google" id="ProtNLM"/>
    </source>
</evidence>
<feature type="transmembrane region" description="Helical" evidence="6">
    <location>
        <begin position="500"/>
        <end position="521"/>
    </location>
</feature>
<feature type="transmembrane region" description="Helical" evidence="6">
    <location>
        <begin position="325"/>
        <end position="350"/>
    </location>
</feature>
<dbReference type="GO" id="GO:0016020">
    <property type="term" value="C:membrane"/>
    <property type="evidence" value="ECO:0007669"/>
    <property type="project" value="UniProtKB-SubCell"/>
</dbReference>